<gene>
    <name evidence="2" type="ORF">BRM9_1973</name>
    <name evidence="3" type="ORF">MB9_0383</name>
</gene>
<dbReference type="KEGG" id="mfc:BRM9_1973"/>
<dbReference type="GeneID" id="26738644"/>
<name>A0A089ZF96_METFO</name>
<dbReference type="Proteomes" id="UP000029661">
    <property type="component" value="Chromosome"/>
</dbReference>
<dbReference type="AlphaFoldDB" id="A0A089ZF96"/>
<evidence type="ECO:0000313" key="3">
    <source>
        <dbReference type="EMBL" id="CEL24031.1"/>
    </source>
</evidence>
<dbReference type="STRING" id="2162.BRM9_1973"/>
<protein>
    <submittedName>
        <fullName evidence="2">Uncharacterized protein</fullName>
    </submittedName>
</protein>
<sequence>MIMNFLTSQQKRVLNGIKYFHAEYQGGIPYKILKLDLDMSEEDLNPILEHLEKENYISRREGFIYLEKDRKSKENEAAIHQETPLGESSKETVEDNARDVSSTEKGKVNETFDAVKDVDNAPKEVTPAPTSTEDVTPSDTPVEVSNESEMDSVTSDVPLEEEGAKGEEESKETDELEDRFSEKELESMELIQKLVDESGKISRTLLEGNLLYGEMELTDIRMYNLITSLENKGVLRKFTLTDGEYYKFTP</sequence>
<dbReference type="RefSeq" id="WP_231553425.1">
    <property type="nucleotide sequence ID" value="NZ_CALCVY010000208.1"/>
</dbReference>
<feature type="region of interest" description="Disordered" evidence="1">
    <location>
        <begin position="75"/>
        <end position="180"/>
    </location>
</feature>
<dbReference type="Proteomes" id="UP000062768">
    <property type="component" value="Chromosome I"/>
</dbReference>
<keyword evidence="5" id="KW-1185">Reference proteome</keyword>
<feature type="compositionally biased region" description="Basic and acidic residues" evidence="1">
    <location>
        <begin position="88"/>
        <end position="122"/>
    </location>
</feature>
<evidence type="ECO:0000313" key="4">
    <source>
        <dbReference type="Proteomes" id="UP000029661"/>
    </source>
</evidence>
<reference evidence="3" key="2">
    <citation type="submission" date="2014-09" db="EMBL/GenBank/DDBJ databases">
        <authorList>
            <person name="Bishop-Lilly K.A."/>
            <person name="Broomall S.M."/>
            <person name="Chain P.S."/>
            <person name="Chertkov O."/>
            <person name="Coyne S.R."/>
            <person name="Daligault H.E."/>
            <person name="Davenport K.W."/>
            <person name="Erkkila T."/>
            <person name="Frey K.G."/>
            <person name="Gibbons H.S."/>
            <person name="Gu W."/>
            <person name="Jaissle J."/>
            <person name="Johnson S.L."/>
            <person name="Koroleva G.I."/>
            <person name="Ladner J.T."/>
            <person name="Lo C.-C."/>
            <person name="Minogue T.D."/>
            <person name="Munk C."/>
            <person name="Palacios G.F."/>
            <person name="Redden C.L."/>
            <person name="Rosenzweig C.N."/>
            <person name="Scholz M.B."/>
            <person name="Teshima H."/>
            <person name="Xu Y."/>
        </authorList>
    </citation>
    <scope>NUCLEOTIDE SEQUENCE</scope>
    <source>
        <strain evidence="3">Mb9</strain>
    </source>
</reference>
<proteinExistence type="predicted"/>
<feature type="compositionally biased region" description="Polar residues" evidence="1">
    <location>
        <begin position="128"/>
        <end position="155"/>
    </location>
</feature>
<evidence type="ECO:0000256" key="1">
    <source>
        <dbReference type="SAM" id="MobiDB-lite"/>
    </source>
</evidence>
<evidence type="ECO:0000313" key="5">
    <source>
        <dbReference type="Proteomes" id="UP000062768"/>
    </source>
</evidence>
<organism evidence="2 4">
    <name type="scientific">Methanobacterium formicicum</name>
    <dbReference type="NCBI Taxonomy" id="2162"/>
    <lineage>
        <taxon>Archaea</taxon>
        <taxon>Methanobacteriati</taxon>
        <taxon>Methanobacteriota</taxon>
        <taxon>Methanomada group</taxon>
        <taxon>Methanobacteria</taxon>
        <taxon>Methanobacteriales</taxon>
        <taxon>Methanobacteriaceae</taxon>
        <taxon>Methanobacterium</taxon>
    </lineage>
</organism>
<accession>A0A089ZF96</accession>
<evidence type="ECO:0000313" key="2">
    <source>
        <dbReference type="EMBL" id="AIS32777.1"/>
    </source>
</evidence>
<reference evidence="2" key="1">
    <citation type="submission" date="2013-12" db="EMBL/GenBank/DDBJ databases">
        <title>The complete genome sequence of Methanobacterium sp. BRM9.</title>
        <authorList>
            <consortium name="Pastoral Greenhouse Gas Research Consortium"/>
            <person name="Kelly W.J."/>
            <person name="Leahy S.C."/>
            <person name="Perry R."/>
            <person name="Li D."/>
            <person name="Altermann E."/>
            <person name="Lambie S.C."/>
            <person name="Attwood G.T."/>
        </authorList>
    </citation>
    <scope>NUCLEOTIDE SEQUENCE [LARGE SCALE GENOMIC DNA]</scope>
    <source>
        <strain evidence="2">BRM9</strain>
    </source>
</reference>
<dbReference type="EMBL" id="CP006933">
    <property type="protein sequence ID" value="AIS32777.1"/>
    <property type="molecule type" value="Genomic_DNA"/>
</dbReference>
<dbReference type="EMBL" id="LN734822">
    <property type="protein sequence ID" value="CEL24031.1"/>
    <property type="molecule type" value="Genomic_DNA"/>
</dbReference>
<dbReference type="PATRIC" id="fig|2162.10.peg.394"/>